<accession>A0ACB8DLX5</accession>
<evidence type="ECO:0000313" key="2">
    <source>
        <dbReference type="Proteomes" id="UP000821865"/>
    </source>
</evidence>
<sequence length="147" mass="15959">MSSVRRRARTPIGSPAYYGSSAFSASSSPFDVPPRSRSALHQSSLDLSKARNPTLSRRLRDSSWGSSECLFRPSTSALASTANYVPVQPGRRFPALQFSRPGLHATAVATAVGAGVQPVSHVQLLQVYVRVVLVRRIQTHTSRTTRP</sequence>
<organism evidence="1 2">
    <name type="scientific">Dermacentor silvarum</name>
    <name type="common">Tick</name>
    <dbReference type="NCBI Taxonomy" id="543639"/>
    <lineage>
        <taxon>Eukaryota</taxon>
        <taxon>Metazoa</taxon>
        <taxon>Ecdysozoa</taxon>
        <taxon>Arthropoda</taxon>
        <taxon>Chelicerata</taxon>
        <taxon>Arachnida</taxon>
        <taxon>Acari</taxon>
        <taxon>Parasitiformes</taxon>
        <taxon>Ixodida</taxon>
        <taxon>Ixodoidea</taxon>
        <taxon>Ixodidae</taxon>
        <taxon>Rhipicephalinae</taxon>
        <taxon>Dermacentor</taxon>
    </lineage>
</organism>
<proteinExistence type="predicted"/>
<dbReference type="Proteomes" id="UP000821865">
    <property type="component" value="Chromosome 10"/>
</dbReference>
<comment type="caution">
    <text evidence="1">The sequence shown here is derived from an EMBL/GenBank/DDBJ whole genome shotgun (WGS) entry which is preliminary data.</text>
</comment>
<protein>
    <submittedName>
        <fullName evidence="1">Uncharacterized protein</fullName>
    </submittedName>
</protein>
<evidence type="ECO:0000313" key="1">
    <source>
        <dbReference type="EMBL" id="KAH7973529.1"/>
    </source>
</evidence>
<gene>
    <name evidence="1" type="ORF">HPB49_002120</name>
</gene>
<reference evidence="1" key="1">
    <citation type="submission" date="2020-05" db="EMBL/GenBank/DDBJ databases">
        <title>Large-scale comparative analyses of tick genomes elucidate their genetic diversity and vector capacities.</title>
        <authorList>
            <person name="Jia N."/>
            <person name="Wang J."/>
            <person name="Shi W."/>
            <person name="Du L."/>
            <person name="Sun Y."/>
            <person name="Zhan W."/>
            <person name="Jiang J."/>
            <person name="Wang Q."/>
            <person name="Zhang B."/>
            <person name="Ji P."/>
            <person name="Sakyi L.B."/>
            <person name="Cui X."/>
            <person name="Yuan T."/>
            <person name="Jiang B."/>
            <person name="Yang W."/>
            <person name="Lam T.T.-Y."/>
            <person name="Chang Q."/>
            <person name="Ding S."/>
            <person name="Wang X."/>
            <person name="Zhu J."/>
            <person name="Ruan X."/>
            <person name="Zhao L."/>
            <person name="Wei J."/>
            <person name="Que T."/>
            <person name="Du C."/>
            <person name="Cheng J."/>
            <person name="Dai P."/>
            <person name="Han X."/>
            <person name="Huang E."/>
            <person name="Gao Y."/>
            <person name="Liu J."/>
            <person name="Shao H."/>
            <person name="Ye R."/>
            <person name="Li L."/>
            <person name="Wei W."/>
            <person name="Wang X."/>
            <person name="Wang C."/>
            <person name="Yang T."/>
            <person name="Huo Q."/>
            <person name="Li W."/>
            <person name="Guo W."/>
            <person name="Chen H."/>
            <person name="Zhou L."/>
            <person name="Ni X."/>
            <person name="Tian J."/>
            <person name="Zhou Y."/>
            <person name="Sheng Y."/>
            <person name="Liu T."/>
            <person name="Pan Y."/>
            <person name="Xia L."/>
            <person name="Li J."/>
            <person name="Zhao F."/>
            <person name="Cao W."/>
        </authorList>
    </citation>
    <scope>NUCLEOTIDE SEQUENCE</scope>
    <source>
        <strain evidence="1">Dsil-2018</strain>
    </source>
</reference>
<keyword evidence="2" id="KW-1185">Reference proteome</keyword>
<name>A0ACB8DLX5_DERSI</name>
<dbReference type="EMBL" id="CM023479">
    <property type="protein sequence ID" value="KAH7973529.1"/>
    <property type="molecule type" value="Genomic_DNA"/>
</dbReference>